<protein>
    <recommendedName>
        <fullName evidence="5">Type II toxin-antitoxin system RelE/ParE family toxin</fullName>
    </recommendedName>
</protein>
<dbReference type="RefSeq" id="WP_188763275.1">
    <property type="nucleotide sequence ID" value="NZ_BMJM01000009.1"/>
</dbReference>
<comment type="caution">
    <text evidence="3">The sequence shown here is derived from an EMBL/GenBank/DDBJ whole genome shotgun (WGS) entry which is preliminary data.</text>
</comment>
<proteinExistence type="inferred from homology"/>
<dbReference type="EMBL" id="BMJM01000009">
    <property type="protein sequence ID" value="GGE17268.1"/>
    <property type="molecule type" value="Genomic_DNA"/>
</dbReference>
<sequence>MTLLRWAPRSLRDIRRIEIYLDSVEPVLAGRIIAEIERRTDQLVAFPLSGPAIGEGRYRKLTITRFNYIIVYRVVGEWVEVVRVRHAHVDWLSR</sequence>
<evidence type="ECO:0000313" key="4">
    <source>
        <dbReference type="Proteomes" id="UP000635071"/>
    </source>
</evidence>
<evidence type="ECO:0000256" key="1">
    <source>
        <dbReference type="ARBA" id="ARBA00006226"/>
    </source>
</evidence>
<dbReference type="InterPro" id="IPR007712">
    <property type="entry name" value="RelE/ParE_toxin"/>
</dbReference>
<keyword evidence="2" id="KW-1277">Toxin-antitoxin system</keyword>
<evidence type="ECO:0000313" key="3">
    <source>
        <dbReference type="EMBL" id="GGE17268.1"/>
    </source>
</evidence>
<dbReference type="Proteomes" id="UP000635071">
    <property type="component" value="Unassembled WGS sequence"/>
</dbReference>
<reference evidence="3" key="2">
    <citation type="submission" date="2020-09" db="EMBL/GenBank/DDBJ databases">
        <authorList>
            <person name="Sun Q."/>
            <person name="Zhou Y."/>
        </authorList>
    </citation>
    <scope>NUCLEOTIDE SEQUENCE</scope>
    <source>
        <strain evidence="3">CGMCC 1.15519</strain>
    </source>
</reference>
<dbReference type="InterPro" id="IPR035093">
    <property type="entry name" value="RelE/ParE_toxin_dom_sf"/>
</dbReference>
<dbReference type="Gene3D" id="3.30.2310.20">
    <property type="entry name" value="RelE-like"/>
    <property type="match status" value="1"/>
</dbReference>
<evidence type="ECO:0000256" key="2">
    <source>
        <dbReference type="ARBA" id="ARBA00022649"/>
    </source>
</evidence>
<dbReference type="AlphaFoldDB" id="A0A916ZXA4"/>
<dbReference type="Pfam" id="PF05016">
    <property type="entry name" value="ParE_toxin"/>
    <property type="match status" value="1"/>
</dbReference>
<gene>
    <name evidence="3" type="ORF">GCM10011529_24740</name>
</gene>
<evidence type="ECO:0008006" key="5">
    <source>
        <dbReference type="Google" id="ProtNLM"/>
    </source>
</evidence>
<dbReference type="NCBIfam" id="TIGR02385">
    <property type="entry name" value="RelE_StbE"/>
    <property type="match status" value="1"/>
</dbReference>
<comment type="similarity">
    <text evidence="1">Belongs to the RelE toxin family.</text>
</comment>
<organism evidence="3 4">
    <name type="scientific">Sandarakinorhabdus glacialis</name>
    <dbReference type="NCBI Taxonomy" id="1614636"/>
    <lineage>
        <taxon>Bacteria</taxon>
        <taxon>Pseudomonadati</taxon>
        <taxon>Pseudomonadota</taxon>
        <taxon>Alphaproteobacteria</taxon>
        <taxon>Sphingomonadales</taxon>
        <taxon>Sphingosinicellaceae</taxon>
        <taxon>Sandarakinorhabdus</taxon>
    </lineage>
</organism>
<dbReference type="PANTHER" id="PTHR33755">
    <property type="entry name" value="TOXIN PARE1-RELATED"/>
    <property type="match status" value="1"/>
</dbReference>
<accession>A0A916ZXA4</accession>
<reference evidence="3" key="1">
    <citation type="journal article" date="2014" name="Int. J. Syst. Evol. Microbiol.">
        <title>Complete genome sequence of Corynebacterium casei LMG S-19264T (=DSM 44701T), isolated from a smear-ripened cheese.</title>
        <authorList>
            <consortium name="US DOE Joint Genome Institute (JGI-PGF)"/>
            <person name="Walter F."/>
            <person name="Albersmeier A."/>
            <person name="Kalinowski J."/>
            <person name="Ruckert C."/>
        </authorList>
    </citation>
    <scope>NUCLEOTIDE SEQUENCE</scope>
    <source>
        <strain evidence="3">CGMCC 1.15519</strain>
    </source>
</reference>
<name>A0A916ZXA4_9SPHN</name>
<dbReference type="InterPro" id="IPR051803">
    <property type="entry name" value="TA_system_RelE-like_toxin"/>
</dbReference>
<keyword evidence="4" id="KW-1185">Reference proteome</keyword>